<dbReference type="PATRIC" id="fig|742734.4.peg.2244"/>
<comment type="caution">
    <text evidence="4">The sequence shown here is derived from an EMBL/GenBank/DDBJ whole genome shotgun (WGS) entry which is preliminary data.</text>
</comment>
<comment type="similarity">
    <text evidence="1">Belongs to the membrane fusion protein (MFP) (TC 8.A.1) family.</text>
</comment>
<dbReference type="Proteomes" id="UP000037392">
    <property type="component" value="Unassembled WGS sequence"/>
</dbReference>
<dbReference type="AlphaFoldDB" id="A0A0J9EW20"/>
<evidence type="ECO:0000259" key="2">
    <source>
        <dbReference type="Pfam" id="PF25917"/>
    </source>
</evidence>
<evidence type="ECO:0000313" key="5">
    <source>
        <dbReference type="Proteomes" id="UP000037392"/>
    </source>
</evidence>
<protein>
    <submittedName>
        <fullName evidence="4">Uncharacterized protein</fullName>
    </submittedName>
</protein>
<dbReference type="InterPro" id="IPR058625">
    <property type="entry name" value="MdtA-like_BSH"/>
</dbReference>
<dbReference type="Gene3D" id="1.10.287.470">
    <property type="entry name" value="Helix hairpin bin"/>
    <property type="match status" value="1"/>
</dbReference>
<feature type="domain" description="YknX-like C-terminal permuted SH3-like" evidence="3">
    <location>
        <begin position="281"/>
        <end position="348"/>
    </location>
</feature>
<dbReference type="SUPFAM" id="SSF111369">
    <property type="entry name" value="HlyD-like secretion proteins"/>
    <property type="match status" value="1"/>
</dbReference>
<dbReference type="RefSeq" id="WP_007860456.1">
    <property type="nucleotide sequence ID" value="NZ_KQ235877.1"/>
</dbReference>
<dbReference type="InterPro" id="IPR058637">
    <property type="entry name" value="YknX-like_C"/>
</dbReference>
<dbReference type="Pfam" id="PF25917">
    <property type="entry name" value="BSH_RND"/>
    <property type="match status" value="1"/>
</dbReference>
<gene>
    <name evidence="4" type="ORF">HMPREF9470_02090</name>
</gene>
<dbReference type="PANTHER" id="PTHR30469">
    <property type="entry name" value="MULTIDRUG RESISTANCE PROTEIN MDTA"/>
    <property type="match status" value="1"/>
</dbReference>
<evidence type="ECO:0000313" key="4">
    <source>
        <dbReference type="EMBL" id="KMW20075.1"/>
    </source>
</evidence>
<reference evidence="4 5" key="1">
    <citation type="submission" date="2011-04" db="EMBL/GenBank/DDBJ databases">
        <title>The Genome Sequence of Clostridium citroniae WAL-19142.</title>
        <authorList>
            <consortium name="The Broad Institute Genome Sequencing Platform"/>
            <person name="Earl A."/>
            <person name="Ward D."/>
            <person name="Feldgarden M."/>
            <person name="Gevers D."/>
            <person name="Warren Y.A."/>
            <person name="Tyrrell K.L."/>
            <person name="Citron D.M."/>
            <person name="Goldstein E.J."/>
            <person name="Daigneault M."/>
            <person name="Allen-Vercoe E."/>
            <person name="Young S.K."/>
            <person name="Zeng Q."/>
            <person name="Gargeya S."/>
            <person name="Fitzgerald M."/>
            <person name="Haas B."/>
            <person name="Abouelleil A."/>
            <person name="Alvarado L."/>
            <person name="Arachchi H.M."/>
            <person name="Berlin A."/>
            <person name="Brown A."/>
            <person name="Chapman S.B."/>
            <person name="Chen Z."/>
            <person name="Dunbar C."/>
            <person name="Freedman E."/>
            <person name="Gearin G."/>
            <person name="Gellesch M."/>
            <person name="Goldberg J."/>
            <person name="Griggs A."/>
            <person name="Gujja S."/>
            <person name="Heilman E.R."/>
            <person name="Heiman D."/>
            <person name="Howarth C."/>
            <person name="Larson L."/>
            <person name="Lui A."/>
            <person name="MacDonald P.J."/>
            <person name="Mehta T."/>
            <person name="Montmayeur A."/>
            <person name="Murphy C."/>
            <person name="Neiman D."/>
            <person name="Pearson M."/>
            <person name="Priest M."/>
            <person name="Roberts A."/>
            <person name="Saif S."/>
            <person name="Shea T."/>
            <person name="Shenoy N."/>
            <person name="Sisk P."/>
            <person name="Stolte C."/>
            <person name="Sykes S."/>
            <person name="White J."/>
            <person name="Yandava C."/>
            <person name="Wortman J."/>
            <person name="Nusbaum C."/>
            <person name="Birren B."/>
        </authorList>
    </citation>
    <scope>NUCLEOTIDE SEQUENCE [LARGE SCALE GENOMIC DNA]</scope>
    <source>
        <strain evidence="4 5">WAL-19142</strain>
    </source>
</reference>
<feature type="domain" description="Multidrug resistance protein MdtA-like barrel-sandwich hybrid" evidence="2">
    <location>
        <begin position="67"/>
        <end position="192"/>
    </location>
</feature>
<dbReference type="Gene3D" id="2.40.50.100">
    <property type="match status" value="1"/>
</dbReference>
<evidence type="ECO:0000256" key="1">
    <source>
        <dbReference type="ARBA" id="ARBA00009477"/>
    </source>
</evidence>
<dbReference type="GO" id="GO:0015562">
    <property type="term" value="F:efflux transmembrane transporter activity"/>
    <property type="evidence" value="ECO:0007669"/>
    <property type="project" value="TreeGrafter"/>
</dbReference>
<evidence type="ECO:0000259" key="3">
    <source>
        <dbReference type="Pfam" id="PF25989"/>
    </source>
</evidence>
<dbReference type="Gene3D" id="2.40.30.170">
    <property type="match status" value="1"/>
</dbReference>
<accession>A0A0J9EW20</accession>
<dbReference type="PANTHER" id="PTHR30469:SF15">
    <property type="entry name" value="HLYD FAMILY OF SECRETION PROTEINS"/>
    <property type="match status" value="1"/>
</dbReference>
<dbReference type="GeneID" id="93161970"/>
<dbReference type="Pfam" id="PF25989">
    <property type="entry name" value="YknX_C"/>
    <property type="match status" value="1"/>
</dbReference>
<dbReference type="Gene3D" id="2.40.420.20">
    <property type="match status" value="1"/>
</dbReference>
<dbReference type="NCBIfam" id="TIGR01730">
    <property type="entry name" value="RND_mfp"/>
    <property type="match status" value="1"/>
</dbReference>
<organism evidence="4 5">
    <name type="scientific">[Clostridium] citroniae WAL-19142</name>
    <dbReference type="NCBI Taxonomy" id="742734"/>
    <lineage>
        <taxon>Bacteria</taxon>
        <taxon>Bacillati</taxon>
        <taxon>Bacillota</taxon>
        <taxon>Clostridia</taxon>
        <taxon>Lachnospirales</taxon>
        <taxon>Lachnospiraceae</taxon>
        <taxon>Enterocloster</taxon>
    </lineage>
</organism>
<dbReference type="InterPro" id="IPR006143">
    <property type="entry name" value="RND_pump_MFP"/>
</dbReference>
<proteinExistence type="inferred from homology"/>
<name>A0A0J9EW20_9FIRM</name>
<dbReference type="EMBL" id="ADLK01000019">
    <property type="protein sequence ID" value="KMW20075.1"/>
    <property type="molecule type" value="Genomic_DNA"/>
</dbReference>
<sequence>MRKTTKRLLAGGLVLVAAAGIGWNVIKSMEQPAQYENRPTISAEHPETGDIILYTDLTGTVEPRSRASVQPKIGGEILEVYFQAGDHVQAGQELCRIDSDVLTSLKLQMDAASVSSNEAARELARQEPLYAAGYVSQQLIEQARDSAKSAQIAYESAKHQYELQLDYTTVKAPISGVVETRNVEPHDHVDTSAEICVISAGEQLQVKFGITEKILKHMKAGDTVSVEKNGTSYEGQVTEVGTMANPSTGLYDVKAEISQTGGLTSGTKVKLTVVMDQARSVMTVPVDAVNYDNGEAFVYCYQDGSARKTKIVSGIYDSGRMEVISGLDSSSLVITSWSNELLDGAQVILDTREAGE</sequence>
<dbReference type="GO" id="GO:1990281">
    <property type="term" value="C:efflux pump complex"/>
    <property type="evidence" value="ECO:0007669"/>
    <property type="project" value="TreeGrafter"/>
</dbReference>